<keyword evidence="7" id="KW-0325">Glycoprotein</keyword>
<dbReference type="FunFam" id="3.80.10.10:FF:000380">
    <property type="entry name" value="Putative inactive leucine-rich repeat receptor-like protein kinase"/>
    <property type="match status" value="1"/>
</dbReference>
<dbReference type="PANTHER" id="PTHR48056:SF61">
    <property type="entry name" value="PROTEIN KINASE DOMAIN-CONTAINING PROTEIN"/>
    <property type="match status" value="1"/>
</dbReference>
<evidence type="ECO:0000259" key="9">
    <source>
        <dbReference type="PROSITE" id="PS50011"/>
    </source>
</evidence>
<dbReference type="Pfam" id="PF13855">
    <property type="entry name" value="LRR_8"/>
    <property type="match status" value="2"/>
</dbReference>
<dbReference type="PROSITE" id="PS50011">
    <property type="entry name" value="PROTEIN_KINASE_DOM"/>
    <property type="match status" value="1"/>
</dbReference>
<keyword evidence="2" id="KW-0433">Leucine-rich repeat</keyword>
<dbReference type="InterPro" id="IPR000719">
    <property type="entry name" value="Prot_kinase_dom"/>
</dbReference>
<dbReference type="SUPFAM" id="SSF52058">
    <property type="entry name" value="L domain-like"/>
    <property type="match status" value="1"/>
</dbReference>
<dbReference type="Pfam" id="PF00560">
    <property type="entry name" value="LRR_1"/>
    <property type="match status" value="2"/>
</dbReference>
<dbReference type="AlphaFoldDB" id="A0A2G5CQZ1"/>
<dbReference type="InParanoid" id="A0A2G5CQZ1"/>
<dbReference type="InterPro" id="IPR032675">
    <property type="entry name" value="LRR_dom_sf"/>
</dbReference>
<dbReference type="InterPro" id="IPR050647">
    <property type="entry name" value="Plant_LRR-RLKs"/>
</dbReference>
<evidence type="ECO:0000256" key="3">
    <source>
        <dbReference type="ARBA" id="ARBA00022692"/>
    </source>
</evidence>
<organism evidence="10 11">
    <name type="scientific">Aquilegia coerulea</name>
    <name type="common">Rocky mountain columbine</name>
    <dbReference type="NCBI Taxonomy" id="218851"/>
    <lineage>
        <taxon>Eukaryota</taxon>
        <taxon>Viridiplantae</taxon>
        <taxon>Streptophyta</taxon>
        <taxon>Embryophyta</taxon>
        <taxon>Tracheophyta</taxon>
        <taxon>Spermatophyta</taxon>
        <taxon>Magnoliopsida</taxon>
        <taxon>Ranunculales</taxon>
        <taxon>Ranunculaceae</taxon>
        <taxon>Thalictroideae</taxon>
        <taxon>Aquilegia</taxon>
    </lineage>
</organism>
<dbReference type="Gene3D" id="3.30.200.20">
    <property type="entry name" value="Phosphorylase Kinase, domain 1"/>
    <property type="match status" value="1"/>
</dbReference>
<evidence type="ECO:0000256" key="6">
    <source>
        <dbReference type="ARBA" id="ARBA00023136"/>
    </source>
</evidence>
<keyword evidence="3 8" id="KW-0812">Transmembrane</keyword>
<dbReference type="PANTHER" id="PTHR48056">
    <property type="entry name" value="LRR RECEPTOR-LIKE SERINE/THREONINE-PROTEIN KINASE-RELATED"/>
    <property type="match status" value="1"/>
</dbReference>
<dbReference type="OrthoDB" id="676979at2759"/>
<dbReference type="Proteomes" id="UP000230069">
    <property type="component" value="Unassembled WGS sequence"/>
</dbReference>
<name>A0A2G5CQZ1_AQUCA</name>
<dbReference type="FunCoup" id="A0A2G5CQZ1">
    <property type="interactions" value="1251"/>
</dbReference>
<feature type="domain" description="Protein kinase" evidence="9">
    <location>
        <begin position="494"/>
        <end position="755"/>
    </location>
</feature>
<evidence type="ECO:0000256" key="7">
    <source>
        <dbReference type="ARBA" id="ARBA00023180"/>
    </source>
</evidence>
<protein>
    <recommendedName>
        <fullName evidence="9">Protein kinase domain-containing protein</fullName>
    </recommendedName>
</protein>
<evidence type="ECO:0000313" key="10">
    <source>
        <dbReference type="EMBL" id="PIA33692.1"/>
    </source>
</evidence>
<comment type="subcellular location">
    <subcellularLocation>
        <location evidence="1">Membrane</location>
    </subcellularLocation>
</comment>
<dbReference type="FunFam" id="1.10.510.10:FF:000657">
    <property type="entry name" value="Putative inactive leucine-rich repeat receptor-like protein kinase"/>
    <property type="match status" value="1"/>
</dbReference>
<dbReference type="InterPro" id="IPR011009">
    <property type="entry name" value="Kinase-like_dom_sf"/>
</dbReference>
<dbReference type="SUPFAM" id="SSF56112">
    <property type="entry name" value="Protein kinase-like (PK-like)"/>
    <property type="match status" value="1"/>
</dbReference>
<evidence type="ECO:0000256" key="1">
    <source>
        <dbReference type="ARBA" id="ARBA00004370"/>
    </source>
</evidence>
<evidence type="ECO:0000256" key="5">
    <source>
        <dbReference type="ARBA" id="ARBA00022989"/>
    </source>
</evidence>
<dbReference type="GO" id="GO:0005524">
    <property type="term" value="F:ATP binding"/>
    <property type="evidence" value="ECO:0007669"/>
    <property type="project" value="InterPro"/>
</dbReference>
<feature type="transmembrane region" description="Helical" evidence="8">
    <location>
        <begin position="12"/>
        <end position="32"/>
    </location>
</feature>
<keyword evidence="6 8" id="KW-0472">Membrane</keyword>
<evidence type="ECO:0000256" key="4">
    <source>
        <dbReference type="ARBA" id="ARBA00022737"/>
    </source>
</evidence>
<dbReference type="GO" id="GO:0016020">
    <property type="term" value="C:membrane"/>
    <property type="evidence" value="ECO:0007669"/>
    <property type="project" value="UniProtKB-SubCell"/>
</dbReference>
<accession>A0A2G5CQZ1</accession>
<dbReference type="EMBL" id="KZ305057">
    <property type="protein sequence ID" value="PIA33692.1"/>
    <property type="molecule type" value="Genomic_DNA"/>
</dbReference>
<proteinExistence type="predicted"/>
<dbReference type="Gene3D" id="1.10.510.10">
    <property type="entry name" value="Transferase(Phosphotransferase) domain 1"/>
    <property type="match status" value="1"/>
</dbReference>
<dbReference type="FunFam" id="3.80.10.10:FF:000155">
    <property type="entry name" value="Putative inactive leucine-rich repeat receptor-like protein kinase"/>
    <property type="match status" value="1"/>
</dbReference>
<sequence>MLNHFMLSSSTTMLYSYSHLFLVISVSLFFFFSDTQQLETSQTQLLYQLRKQLEYPKPLEVWNNYNGDLCYSPYSTQVIVTCENNSIIELQIVGDILSRISEFDGFPIFNQTLSESFSIDSFVTTLSRLTSLKFLSLVSLGIWGPLPDKIHQLSSLESLDLSSNYLHGSIPSRISAMVKLQVLRLDNNFFNDTVPDWFDSLSNLTILSLKSNHLKGAIPYSICRVKTLNELGASYNQISGVLPDLSNLTSLSVLDLRENQIGSKLPIMPKGLITVLLSKNSFFGEIPQQFTELNQLQHLDLSFNFLQGTLPAALFTLPNISYLNMASNMLIGSLPKNLACSSALSFVDISNNKLTGGLPSCFSSHKKIVKFGGNCLSIEAHGQNLESYCRIKREKSDPGGKFVGLLIGVIGGIVFILVLLSILVIFLHRRCCRRETSVQRLLPKEVQDILPTGLSPEFLASARFISQTTKLGGQDLLKYRLFSIDELKEATNNFDESTCIGEGSLGKVFKGRLESGAYVAIRCLSLLRRDSLRNVKHQLDLLSKLHHPHLVCLLGHCIDIDEQDIFSINRVFLIYEYMSNGNFHTHLSESLEKVPEWSDRLSVLIGTAKAVHYLHTGISPGFFDNRLRANSILIDEHRIAKLSDYGLSIIIEEINRLEEKGERNKSWKKAKLEDDVYSFGFILLQTLVGPKSVDRGDTILLNDMHVRRQVVDPIVLTTCTEESLSVVISITNKCISPEVSTRPSFEDVLWNLQYAAQIQATADGERRFDVTSQQ</sequence>
<dbReference type="SMART" id="SM00369">
    <property type="entry name" value="LRR_TYP"/>
    <property type="match status" value="4"/>
</dbReference>
<dbReference type="Pfam" id="PF07714">
    <property type="entry name" value="PK_Tyr_Ser-Thr"/>
    <property type="match status" value="1"/>
</dbReference>
<dbReference type="GO" id="GO:0004672">
    <property type="term" value="F:protein kinase activity"/>
    <property type="evidence" value="ECO:0007669"/>
    <property type="project" value="InterPro"/>
</dbReference>
<keyword evidence="5 8" id="KW-1133">Transmembrane helix</keyword>
<feature type="transmembrane region" description="Helical" evidence="8">
    <location>
        <begin position="402"/>
        <end position="427"/>
    </location>
</feature>
<evidence type="ECO:0000313" key="11">
    <source>
        <dbReference type="Proteomes" id="UP000230069"/>
    </source>
</evidence>
<dbReference type="InterPro" id="IPR003591">
    <property type="entry name" value="Leu-rich_rpt_typical-subtyp"/>
</dbReference>
<dbReference type="STRING" id="218851.A0A2G5CQZ1"/>
<dbReference type="Gene3D" id="3.80.10.10">
    <property type="entry name" value="Ribonuclease Inhibitor"/>
    <property type="match status" value="2"/>
</dbReference>
<gene>
    <name evidence="10" type="ORF">AQUCO_04000033v1</name>
</gene>
<evidence type="ECO:0000256" key="8">
    <source>
        <dbReference type="SAM" id="Phobius"/>
    </source>
</evidence>
<keyword evidence="11" id="KW-1185">Reference proteome</keyword>
<dbReference type="InterPro" id="IPR001245">
    <property type="entry name" value="Ser-Thr/Tyr_kinase_cat_dom"/>
</dbReference>
<evidence type="ECO:0000256" key="2">
    <source>
        <dbReference type="ARBA" id="ARBA00022614"/>
    </source>
</evidence>
<dbReference type="InterPro" id="IPR001611">
    <property type="entry name" value="Leu-rich_rpt"/>
</dbReference>
<reference evidence="10 11" key="1">
    <citation type="submission" date="2017-09" db="EMBL/GenBank/DDBJ databases">
        <title>WGS assembly of Aquilegia coerulea Goldsmith.</title>
        <authorList>
            <person name="Hodges S."/>
            <person name="Kramer E."/>
            <person name="Nordborg M."/>
            <person name="Tomkins J."/>
            <person name="Borevitz J."/>
            <person name="Derieg N."/>
            <person name="Yan J."/>
            <person name="Mihaltcheva S."/>
            <person name="Hayes R.D."/>
            <person name="Rokhsar D."/>
        </authorList>
    </citation>
    <scope>NUCLEOTIDE SEQUENCE [LARGE SCALE GENOMIC DNA]</scope>
    <source>
        <strain evidence="11">cv. Goldsmith</strain>
    </source>
</reference>
<dbReference type="GO" id="GO:0033612">
    <property type="term" value="F:receptor serine/threonine kinase binding"/>
    <property type="evidence" value="ECO:0007669"/>
    <property type="project" value="TreeGrafter"/>
</dbReference>
<keyword evidence="4" id="KW-0677">Repeat</keyword>